<feature type="transmembrane region" description="Helical" evidence="1">
    <location>
        <begin position="43"/>
        <end position="63"/>
    </location>
</feature>
<keyword evidence="1" id="KW-0812">Transmembrane</keyword>
<comment type="caution">
    <text evidence="3">The sequence shown here is derived from an EMBL/GenBank/DDBJ whole genome shotgun (WGS) entry which is preliminary data.</text>
</comment>
<dbReference type="PANTHER" id="PTHR43592:SF7">
    <property type="entry name" value="CAAX AMINO TERMINAL PROTEASE FAMILY PROTEIN"/>
    <property type="match status" value="1"/>
</dbReference>
<name>A0A5C5X2Q9_9PLAN</name>
<feature type="transmembrane region" description="Helical" evidence="1">
    <location>
        <begin position="12"/>
        <end position="31"/>
    </location>
</feature>
<dbReference type="GO" id="GO:0004175">
    <property type="term" value="F:endopeptidase activity"/>
    <property type="evidence" value="ECO:0007669"/>
    <property type="project" value="UniProtKB-ARBA"/>
</dbReference>
<dbReference type="Pfam" id="PF02517">
    <property type="entry name" value="Rce1-like"/>
    <property type="match status" value="1"/>
</dbReference>
<keyword evidence="3" id="KW-0645">Protease</keyword>
<organism evidence="3 4">
    <name type="scientific">Thalassoglobus neptunius</name>
    <dbReference type="NCBI Taxonomy" id="1938619"/>
    <lineage>
        <taxon>Bacteria</taxon>
        <taxon>Pseudomonadati</taxon>
        <taxon>Planctomycetota</taxon>
        <taxon>Planctomycetia</taxon>
        <taxon>Planctomycetales</taxon>
        <taxon>Planctomycetaceae</taxon>
        <taxon>Thalassoglobus</taxon>
    </lineage>
</organism>
<protein>
    <submittedName>
        <fullName evidence="3">CAAX amino terminal protease self-immunity</fullName>
    </submittedName>
</protein>
<feature type="transmembrane region" description="Helical" evidence="1">
    <location>
        <begin position="83"/>
        <end position="105"/>
    </location>
</feature>
<keyword evidence="1" id="KW-1133">Transmembrane helix</keyword>
<dbReference type="InterPro" id="IPR003675">
    <property type="entry name" value="Rce1/LyrA-like_dom"/>
</dbReference>
<evidence type="ECO:0000259" key="2">
    <source>
        <dbReference type="Pfam" id="PF02517"/>
    </source>
</evidence>
<dbReference type="PANTHER" id="PTHR43592">
    <property type="entry name" value="CAAX AMINO TERMINAL PROTEASE"/>
    <property type="match status" value="1"/>
</dbReference>
<keyword evidence="4" id="KW-1185">Reference proteome</keyword>
<gene>
    <name evidence="3" type="ORF">KOR42_04980</name>
</gene>
<feature type="transmembrane region" description="Helical" evidence="1">
    <location>
        <begin position="158"/>
        <end position="177"/>
    </location>
</feature>
<evidence type="ECO:0000313" key="3">
    <source>
        <dbReference type="EMBL" id="TWT57140.1"/>
    </source>
</evidence>
<reference evidence="3 4" key="1">
    <citation type="submission" date="2019-02" db="EMBL/GenBank/DDBJ databases">
        <title>Deep-cultivation of Planctomycetes and their phenomic and genomic characterization uncovers novel biology.</title>
        <authorList>
            <person name="Wiegand S."/>
            <person name="Jogler M."/>
            <person name="Boedeker C."/>
            <person name="Pinto D."/>
            <person name="Vollmers J."/>
            <person name="Rivas-Marin E."/>
            <person name="Kohn T."/>
            <person name="Peeters S.H."/>
            <person name="Heuer A."/>
            <person name="Rast P."/>
            <person name="Oberbeckmann S."/>
            <person name="Bunk B."/>
            <person name="Jeske O."/>
            <person name="Meyerdierks A."/>
            <person name="Storesund J.E."/>
            <person name="Kallscheuer N."/>
            <person name="Luecker S."/>
            <person name="Lage O.M."/>
            <person name="Pohl T."/>
            <person name="Merkel B.J."/>
            <person name="Hornburger P."/>
            <person name="Mueller R.-W."/>
            <person name="Bruemmer F."/>
            <person name="Labrenz M."/>
            <person name="Spormann A.M."/>
            <person name="Op Den Camp H."/>
            <person name="Overmann J."/>
            <person name="Amann R."/>
            <person name="Jetten M.S.M."/>
            <person name="Mascher T."/>
            <person name="Medema M.H."/>
            <person name="Devos D.P."/>
            <person name="Kaster A.-K."/>
            <person name="Ovreas L."/>
            <person name="Rohde M."/>
            <person name="Galperin M.Y."/>
            <person name="Jogler C."/>
        </authorList>
    </citation>
    <scope>NUCLEOTIDE SEQUENCE [LARGE SCALE GENOMIC DNA]</scope>
    <source>
        <strain evidence="3 4">KOR42</strain>
    </source>
</reference>
<dbReference type="GO" id="GO:0006508">
    <property type="term" value="P:proteolysis"/>
    <property type="evidence" value="ECO:0007669"/>
    <property type="project" value="UniProtKB-KW"/>
</dbReference>
<accession>A0A5C5X2Q9</accession>
<keyword evidence="1" id="KW-0472">Membrane</keyword>
<feature type="domain" description="CAAX prenyl protease 2/Lysostaphin resistance protein A-like" evidence="2">
    <location>
        <begin position="83"/>
        <end position="171"/>
    </location>
</feature>
<feature type="transmembrane region" description="Helical" evidence="1">
    <location>
        <begin position="117"/>
        <end position="146"/>
    </location>
</feature>
<evidence type="ECO:0000256" key="1">
    <source>
        <dbReference type="SAM" id="Phobius"/>
    </source>
</evidence>
<dbReference type="EMBL" id="SIHI01000001">
    <property type="protein sequence ID" value="TWT57140.1"/>
    <property type="molecule type" value="Genomic_DNA"/>
</dbReference>
<dbReference type="Proteomes" id="UP000317243">
    <property type="component" value="Unassembled WGS sequence"/>
</dbReference>
<proteinExistence type="predicted"/>
<dbReference type="AlphaFoldDB" id="A0A5C5X2Q9"/>
<keyword evidence="3" id="KW-0378">Hydrolase</keyword>
<dbReference type="RefSeq" id="WP_231740601.1">
    <property type="nucleotide sequence ID" value="NZ_SIHI01000001.1"/>
</dbReference>
<evidence type="ECO:0000313" key="4">
    <source>
        <dbReference type="Proteomes" id="UP000317243"/>
    </source>
</evidence>
<dbReference type="GO" id="GO:0080120">
    <property type="term" value="P:CAAX-box protein maturation"/>
    <property type="evidence" value="ECO:0007669"/>
    <property type="project" value="UniProtKB-ARBA"/>
</dbReference>
<sequence length="187" mass="20327">MNLNDRFDFLRLTGTFMLSLLVITLGIAAIADIPLMSRIHWSVSDFLIGVIAAILMFAVFGQLGSLREEAGNRLGQSLASCRWFDLAILAVVVGIVEELLFRGLIEQSLQSLGPWTALLITNVVFGVLHAVSPLYAVVAGVLGAILSGLTWGIGDYNLLRPIVAHSLYDFIGFMIIANDYKRSAEST</sequence>